<evidence type="ECO:0000256" key="5">
    <source>
        <dbReference type="ARBA" id="ARBA00023242"/>
    </source>
</evidence>
<feature type="region of interest" description="Disordered" evidence="7">
    <location>
        <begin position="258"/>
        <end position="300"/>
    </location>
</feature>
<dbReference type="Gene3D" id="2.170.210.10">
    <property type="entry name" value="DNA double-strand break repair and VJ recombination XRCC4, N-terminal"/>
    <property type="match status" value="1"/>
</dbReference>
<reference evidence="10" key="2">
    <citation type="submission" date="2025-09" db="UniProtKB">
        <authorList>
            <consortium name="Ensembl"/>
        </authorList>
    </citation>
    <scope>IDENTIFICATION</scope>
</reference>
<evidence type="ECO:0000256" key="3">
    <source>
        <dbReference type="ARBA" id="ARBA00023172"/>
    </source>
</evidence>
<dbReference type="InterPro" id="IPR009089">
    <property type="entry name" value="XRCC4_N_sf"/>
</dbReference>
<dbReference type="GeneID" id="112148361"/>
<comment type="subcellular location">
    <subcellularLocation>
        <location evidence="1">Nucleus</location>
    </subcellularLocation>
</comment>
<dbReference type="Ensembl" id="ENSOMET00000007958.1">
    <property type="protein sequence ID" value="ENSOMEP00000025117.1"/>
    <property type="gene ID" value="ENSOMEG00000006134.1"/>
</dbReference>
<dbReference type="PANTHER" id="PTHR28559:SF1">
    <property type="entry name" value="DNA REPAIR PROTEIN XRCC4"/>
    <property type="match status" value="1"/>
</dbReference>
<dbReference type="STRING" id="30732.ENSOMEP00000025117"/>
<dbReference type="Pfam" id="PF06632">
    <property type="entry name" value="XRCC4"/>
    <property type="match status" value="1"/>
</dbReference>
<dbReference type="CDD" id="cd22283">
    <property type="entry name" value="HD_XRCC4_N"/>
    <property type="match status" value="1"/>
</dbReference>
<dbReference type="InterPro" id="IPR053961">
    <property type="entry name" value="XRCC4_N"/>
</dbReference>
<dbReference type="GO" id="GO:0003677">
    <property type="term" value="F:DNA binding"/>
    <property type="evidence" value="ECO:0007669"/>
    <property type="project" value="InterPro"/>
</dbReference>
<dbReference type="GO" id="GO:0006303">
    <property type="term" value="P:double-strand break repair via nonhomologous end joining"/>
    <property type="evidence" value="ECO:0007669"/>
    <property type="project" value="UniProtKB-ARBA"/>
</dbReference>
<dbReference type="InterPro" id="IPR014751">
    <property type="entry name" value="XRCC4-like_C"/>
</dbReference>
<keyword evidence="2" id="KW-0227">DNA damage</keyword>
<accession>A0A3B3D4N1</accession>
<evidence type="ECO:0000259" key="8">
    <source>
        <dbReference type="Pfam" id="PF06632"/>
    </source>
</evidence>
<dbReference type="GO" id="GO:0032807">
    <property type="term" value="C:DNA ligase IV complex"/>
    <property type="evidence" value="ECO:0007669"/>
    <property type="project" value="TreeGrafter"/>
</dbReference>
<feature type="region of interest" description="Disordered" evidence="7">
    <location>
        <begin position="210"/>
        <end position="234"/>
    </location>
</feature>
<evidence type="ECO:0000313" key="10">
    <source>
        <dbReference type="Ensembl" id="ENSOMEP00000025117.1"/>
    </source>
</evidence>
<dbReference type="OrthoDB" id="8064436at2759"/>
<dbReference type="Proteomes" id="UP000261560">
    <property type="component" value="Unplaced"/>
</dbReference>
<protein>
    <submittedName>
        <fullName evidence="10">X-ray repair cross complementing 4</fullName>
    </submittedName>
</protein>
<keyword evidence="3" id="KW-0233">DNA recombination</keyword>
<dbReference type="InterPro" id="IPR010585">
    <property type="entry name" value="DNA_repair_prot_XRCC4"/>
</dbReference>
<evidence type="ECO:0000256" key="7">
    <source>
        <dbReference type="SAM" id="MobiDB-lite"/>
    </source>
</evidence>
<dbReference type="GO" id="GO:0010165">
    <property type="term" value="P:response to X-ray"/>
    <property type="evidence" value="ECO:0007669"/>
    <property type="project" value="TreeGrafter"/>
</dbReference>
<dbReference type="GeneTree" id="ENSGT00940000166544"/>
<evidence type="ECO:0000256" key="6">
    <source>
        <dbReference type="ARBA" id="ARBA00025728"/>
    </source>
</evidence>
<dbReference type="GO" id="GO:0033152">
    <property type="term" value="P:immunoglobulin V(D)J recombination"/>
    <property type="evidence" value="ECO:0007669"/>
    <property type="project" value="TreeGrafter"/>
</dbReference>
<evidence type="ECO:0000256" key="1">
    <source>
        <dbReference type="ARBA" id="ARBA00004123"/>
    </source>
</evidence>
<dbReference type="GO" id="GO:0005958">
    <property type="term" value="C:DNA-dependent protein kinase-DNA ligase 4 complex"/>
    <property type="evidence" value="ECO:0007669"/>
    <property type="project" value="TreeGrafter"/>
</dbReference>
<keyword evidence="5" id="KW-0539">Nucleus</keyword>
<dbReference type="PANTHER" id="PTHR28559">
    <property type="entry name" value="DNA REPAIR PROTEIN XRCC4"/>
    <property type="match status" value="1"/>
</dbReference>
<evidence type="ECO:0000259" key="9">
    <source>
        <dbReference type="Pfam" id="PF21924"/>
    </source>
</evidence>
<dbReference type="InterPro" id="IPR038051">
    <property type="entry name" value="XRCC4-like_N_sf"/>
</dbReference>
<organism evidence="10 11">
    <name type="scientific">Oryzias melastigma</name>
    <name type="common">Marine medaka</name>
    <dbReference type="NCBI Taxonomy" id="30732"/>
    <lineage>
        <taxon>Eukaryota</taxon>
        <taxon>Metazoa</taxon>
        <taxon>Chordata</taxon>
        <taxon>Craniata</taxon>
        <taxon>Vertebrata</taxon>
        <taxon>Euteleostomi</taxon>
        <taxon>Actinopterygii</taxon>
        <taxon>Neopterygii</taxon>
        <taxon>Teleostei</taxon>
        <taxon>Neoteleostei</taxon>
        <taxon>Acanthomorphata</taxon>
        <taxon>Ovalentaria</taxon>
        <taxon>Atherinomorphae</taxon>
        <taxon>Beloniformes</taxon>
        <taxon>Adrianichthyidae</taxon>
        <taxon>Oryziinae</taxon>
        <taxon>Oryzias</taxon>
    </lineage>
</organism>
<reference evidence="10" key="1">
    <citation type="submission" date="2025-08" db="UniProtKB">
        <authorList>
            <consortium name="Ensembl"/>
        </authorList>
    </citation>
    <scope>IDENTIFICATION</scope>
</reference>
<sequence length="300" mass="34106">MSGTVRQISVNSNPGLDFFLRVDWAVDLGAGFTLALTDGSSAWIGEVSEDDLTREASSMGIVREAYVEDLLQALTKTDMEQGKRRGEDKKAFSFDITPDHRYLSFQKISNNITMHLGSVELQPAPDPVELTRGMIAQSLQRSTDLEAENSVLSAENHRLRGDHLRIVKELEQQVQDKEKLEMELYRRFVMVMNEKKAKIRSLQDAVRQLSCSDEDGGREEERQRPKETAQDEDDCWNRREQTVQSLHPSQEPTILITGRNLVSHGIPVHPSFSDDQERSEESRQMDSLLDTSNLESSENR</sequence>
<evidence type="ECO:0000256" key="2">
    <source>
        <dbReference type="ARBA" id="ARBA00022763"/>
    </source>
</evidence>
<feature type="compositionally biased region" description="Polar residues" evidence="7">
    <location>
        <begin position="289"/>
        <end position="300"/>
    </location>
</feature>
<evidence type="ECO:0000256" key="4">
    <source>
        <dbReference type="ARBA" id="ARBA00023204"/>
    </source>
</evidence>
<dbReference type="PaxDb" id="30732-ENSOMEP00000025117"/>
<keyword evidence="11" id="KW-1185">Reference proteome</keyword>
<proteinExistence type="inferred from homology"/>
<dbReference type="Gene3D" id="1.20.5.370">
    <property type="match status" value="1"/>
</dbReference>
<dbReference type="AlphaFoldDB" id="A0A3B3D4N1"/>
<name>A0A3B3D4N1_ORYME</name>
<feature type="domain" description="XRCC4 coiled-coil" evidence="9">
    <location>
        <begin position="126"/>
        <end position="202"/>
    </location>
</feature>
<comment type="similarity">
    <text evidence="6">Belongs to the XRCC4-XLF family. XRCC4 subfamily.</text>
</comment>
<dbReference type="RefSeq" id="XP_024131210.1">
    <property type="nucleotide sequence ID" value="XM_024275442.2"/>
</dbReference>
<dbReference type="SUPFAM" id="SSF50809">
    <property type="entry name" value="XRCC4, N-terminal domain"/>
    <property type="match status" value="1"/>
</dbReference>
<keyword evidence="4" id="KW-0234">DNA repair</keyword>
<feature type="compositionally biased region" description="Basic and acidic residues" evidence="7">
    <location>
        <begin position="219"/>
        <end position="234"/>
    </location>
</feature>
<evidence type="ECO:0000313" key="11">
    <source>
        <dbReference type="Proteomes" id="UP000261560"/>
    </source>
</evidence>
<dbReference type="SUPFAM" id="SSF58022">
    <property type="entry name" value="XRCC4, C-terminal oligomerization domain"/>
    <property type="match status" value="1"/>
</dbReference>
<feature type="compositionally biased region" description="Basic and acidic residues" evidence="7">
    <location>
        <begin position="275"/>
        <end position="284"/>
    </location>
</feature>
<feature type="domain" description="XRCC4 N-terminal" evidence="8">
    <location>
        <begin position="18"/>
        <end position="122"/>
    </location>
</feature>
<dbReference type="OMA" id="EWQGISI"/>
<dbReference type="Pfam" id="PF21924">
    <property type="entry name" value="XRCC4_CC"/>
    <property type="match status" value="1"/>
</dbReference>
<dbReference type="KEGG" id="oml:112148361"/>
<dbReference type="InterPro" id="IPR053962">
    <property type="entry name" value="XRCC4_CC"/>
</dbReference>
<dbReference type="RefSeq" id="XP_036069279.1">
    <property type="nucleotide sequence ID" value="XM_036213386.1"/>
</dbReference>